<evidence type="ECO:0008006" key="3">
    <source>
        <dbReference type="Google" id="ProtNLM"/>
    </source>
</evidence>
<accession>A0A821R2A8</accession>
<dbReference type="EMBL" id="CAJOBP010056596">
    <property type="protein sequence ID" value="CAF4835496.1"/>
    <property type="molecule type" value="Genomic_DNA"/>
</dbReference>
<protein>
    <recommendedName>
        <fullName evidence="3">HTH CENPB-type domain-containing protein</fullName>
    </recommendedName>
</protein>
<reference evidence="1" key="1">
    <citation type="submission" date="2021-02" db="EMBL/GenBank/DDBJ databases">
        <authorList>
            <person name="Nowell W R."/>
        </authorList>
    </citation>
    <scope>NUCLEOTIDE SEQUENCE</scope>
</reference>
<keyword evidence="2" id="KW-1185">Reference proteome</keyword>
<gene>
    <name evidence="1" type="ORF">UJA718_LOCUS42803</name>
</gene>
<dbReference type="AlphaFoldDB" id="A0A821R2A8"/>
<organism evidence="1 2">
    <name type="scientific">Rotaria socialis</name>
    <dbReference type="NCBI Taxonomy" id="392032"/>
    <lineage>
        <taxon>Eukaryota</taxon>
        <taxon>Metazoa</taxon>
        <taxon>Spiralia</taxon>
        <taxon>Gnathifera</taxon>
        <taxon>Rotifera</taxon>
        <taxon>Eurotatoria</taxon>
        <taxon>Bdelloidea</taxon>
        <taxon>Philodinida</taxon>
        <taxon>Philodinidae</taxon>
        <taxon>Rotaria</taxon>
    </lineage>
</organism>
<sequence>GGGKKLVYVDLDDQLFTWYRSRRTDPTHKSIASADIRREKVTFRHLEKEGRRISKELNHSLPSSSWFFRFMKSNGLSLQRPKRQDKIPLDEVLLNYILIKFNDDI</sequence>
<dbReference type="Proteomes" id="UP000663873">
    <property type="component" value="Unassembled WGS sequence"/>
</dbReference>
<feature type="non-terminal residue" evidence="1">
    <location>
        <position position="1"/>
    </location>
</feature>
<name>A0A821R2A8_9BILA</name>
<evidence type="ECO:0000313" key="2">
    <source>
        <dbReference type="Proteomes" id="UP000663873"/>
    </source>
</evidence>
<proteinExistence type="predicted"/>
<comment type="caution">
    <text evidence="1">The sequence shown here is derived from an EMBL/GenBank/DDBJ whole genome shotgun (WGS) entry which is preliminary data.</text>
</comment>
<evidence type="ECO:0000313" key="1">
    <source>
        <dbReference type="EMBL" id="CAF4835496.1"/>
    </source>
</evidence>